<comment type="caution">
    <text evidence="2">The sequence shown here is derived from an EMBL/GenBank/DDBJ whole genome shotgun (WGS) entry which is preliminary data.</text>
</comment>
<evidence type="ECO:0000313" key="3">
    <source>
        <dbReference type="Proteomes" id="UP001066276"/>
    </source>
</evidence>
<name>A0AAV7RSL6_PLEWA</name>
<feature type="signal peptide" evidence="1">
    <location>
        <begin position="1"/>
        <end position="21"/>
    </location>
</feature>
<keyword evidence="1" id="KW-0732">Signal</keyword>
<dbReference type="EMBL" id="JANPWB010000009">
    <property type="protein sequence ID" value="KAJ1153888.1"/>
    <property type="molecule type" value="Genomic_DNA"/>
</dbReference>
<sequence>MRRGRHRSVLILCLFRGPCGGARPEVVVRWGGSRQRHALGSVVARCEQGRGDPVALRRIGMVDFRPLCGGGRGSRGSTADCAGLAWH</sequence>
<evidence type="ECO:0000313" key="2">
    <source>
        <dbReference type="EMBL" id="KAJ1153888.1"/>
    </source>
</evidence>
<gene>
    <name evidence="2" type="ORF">NDU88_006646</name>
</gene>
<dbReference type="AlphaFoldDB" id="A0AAV7RSL6"/>
<feature type="chain" id="PRO_5043552243" description="Secreted protein" evidence="1">
    <location>
        <begin position="22"/>
        <end position="87"/>
    </location>
</feature>
<dbReference type="Proteomes" id="UP001066276">
    <property type="component" value="Chromosome 5"/>
</dbReference>
<proteinExistence type="predicted"/>
<organism evidence="2 3">
    <name type="scientific">Pleurodeles waltl</name>
    <name type="common">Iberian ribbed newt</name>
    <dbReference type="NCBI Taxonomy" id="8319"/>
    <lineage>
        <taxon>Eukaryota</taxon>
        <taxon>Metazoa</taxon>
        <taxon>Chordata</taxon>
        <taxon>Craniata</taxon>
        <taxon>Vertebrata</taxon>
        <taxon>Euteleostomi</taxon>
        <taxon>Amphibia</taxon>
        <taxon>Batrachia</taxon>
        <taxon>Caudata</taxon>
        <taxon>Salamandroidea</taxon>
        <taxon>Salamandridae</taxon>
        <taxon>Pleurodelinae</taxon>
        <taxon>Pleurodeles</taxon>
    </lineage>
</organism>
<keyword evidence="3" id="KW-1185">Reference proteome</keyword>
<evidence type="ECO:0008006" key="4">
    <source>
        <dbReference type="Google" id="ProtNLM"/>
    </source>
</evidence>
<evidence type="ECO:0000256" key="1">
    <source>
        <dbReference type="SAM" id="SignalP"/>
    </source>
</evidence>
<reference evidence="2" key="1">
    <citation type="journal article" date="2022" name="bioRxiv">
        <title>Sequencing and chromosome-scale assembly of the giantPleurodeles waltlgenome.</title>
        <authorList>
            <person name="Brown T."/>
            <person name="Elewa A."/>
            <person name="Iarovenko S."/>
            <person name="Subramanian E."/>
            <person name="Araus A.J."/>
            <person name="Petzold A."/>
            <person name="Susuki M."/>
            <person name="Suzuki K.-i.T."/>
            <person name="Hayashi T."/>
            <person name="Toyoda A."/>
            <person name="Oliveira C."/>
            <person name="Osipova E."/>
            <person name="Leigh N.D."/>
            <person name="Simon A."/>
            <person name="Yun M.H."/>
        </authorList>
    </citation>
    <scope>NUCLEOTIDE SEQUENCE</scope>
    <source>
        <strain evidence="2">20211129_DDA</strain>
        <tissue evidence="2">Liver</tissue>
    </source>
</reference>
<accession>A0AAV7RSL6</accession>
<protein>
    <recommendedName>
        <fullName evidence="4">Secreted protein</fullName>
    </recommendedName>
</protein>